<protein>
    <submittedName>
        <fullName evidence="1">Uncharacterized protein</fullName>
    </submittedName>
</protein>
<accession>F6H6N4</accession>
<keyword evidence="2" id="KW-1185">Reference proteome</keyword>
<sequence>MCTTTRRVVGGSCPGQCSWIWSRAPWTASDWDRTTRLSYPTISFLGSRVRPTTGPKVTTLRGRS</sequence>
<gene>
    <name evidence="1" type="ordered locus">VIT_16s0050g00350</name>
</gene>
<dbReference type="EMBL" id="FN595243">
    <property type="protein sequence ID" value="CCB47877.1"/>
    <property type="molecule type" value="Genomic_DNA"/>
</dbReference>
<dbReference type="PaxDb" id="29760-VIT_16s0050g00350.t01"/>
<dbReference type="InParanoid" id="F6H6N4"/>
<organism evidence="1 2">
    <name type="scientific">Vitis vinifera</name>
    <name type="common">Grape</name>
    <dbReference type="NCBI Taxonomy" id="29760"/>
    <lineage>
        <taxon>Eukaryota</taxon>
        <taxon>Viridiplantae</taxon>
        <taxon>Streptophyta</taxon>
        <taxon>Embryophyta</taxon>
        <taxon>Tracheophyta</taxon>
        <taxon>Spermatophyta</taxon>
        <taxon>Magnoliopsida</taxon>
        <taxon>eudicotyledons</taxon>
        <taxon>Gunneridae</taxon>
        <taxon>Pentapetalae</taxon>
        <taxon>rosids</taxon>
        <taxon>Vitales</taxon>
        <taxon>Vitaceae</taxon>
        <taxon>Viteae</taxon>
        <taxon>Vitis</taxon>
    </lineage>
</organism>
<proteinExistence type="predicted"/>
<evidence type="ECO:0000313" key="2">
    <source>
        <dbReference type="Proteomes" id="UP000009183"/>
    </source>
</evidence>
<dbReference type="AlphaFoldDB" id="F6H6N4"/>
<evidence type="ECO:0000313" key="1">
    <source>
        <dbReference type="EMBL" id="CCB47877.1"/>
    </source>
</evidence>
<dbReference type="HOGENOM" id="CLU_2872202_0_0_1"/>
<reference evidence="2" key="1">
    <citation type="journal article" date="2007" name="Nature">
        <title>The grapevine genome sequence suggests ancestral hexaploidization in major angiosperm phyla.</title>
        <authorList>
            <consortium name="The French-Italian Public Consortium for Grapevine Genome Characterization."/>
            <person name="Jaillon O."/>
            <person name="Aury J.-M."/>
            <person name="Noel B."/>
            <person name="Policriti A."/>
            <person name="Clepet C."/>
            <person name="Casagrande A."/>
            <person name="Choisne N."/>
            <person name="Aubourg S."/>
            <person name="Vitulo N."/>
            <person name="Jubin C."/>
            <person name="Vezzi A."/>
            <person name="Legeai F."/>
            <person name="Hugueney P."/>
            <person name="Dasilva C."/>
            <person name="Horner D."/>
            <person name="Mica E."/>
            <person name="Jublot D."/>
            <person name="Poulain J."/>
            <person name="Bruyere C."/>
            <person name="Billault A."/>
            <person name="Segurens B."/>
            <person name="Gouyvenoux M."/>
            <person name="Ugarte E."/>
            <person name="Cattonaro F."/>
            <person name="Anthouard V."/>
            <person name="Vico V."/>
            <person name="Del Fabbro C."/>
            <person name="Alaux M."/>
            <person name="Di Gaspero G."/>
            <person name="Dumas V."/>
            <person name="Felice N."/>
            <person name="Paillard S."/>
            <person name="Juman I."/>
            <person name="Moroldo M."/>
            <person name="Scalabrin S."/>
            <person name="Canaguier A."/>
            <person name="Le Clainche I."/>
            <person name="Malacrida G."/>
            <person name="Durand E."/>
            <person name="Pesole G."/>
            <person name="Laucou V."/>
            <person name="Chatelet P."/>
            <person name="Merdinoglu D."/>
            <person name="Delledonne M."/>
            <person name="Pezzotti M."/>
            <person name="Lecharny A."/>
            <person name="Scarpelli C."/>
            <person name="Artiguenave F."/>
            <person name="Pe M.E."/>
            <person name="Valle G."/>
            <person name="Morgante M."/>
            <person name="Caboche M."/>
            <person name="Adam-Blondon A.-F."/>
            <person name="Weissenbach J."/>
            <person name="Quetier F."/>
            <person name="Wincker P."/>
        </authorList>
    </citation>
    <scope>NUCLEOTIDE SEQUENCE [LARGE SCALE GENOMIC DNA]</scope>
    <source>
        <strain evidence="2">cv. Pinot noir / PN40024</strain>
    </source>
</reference>
<name>F6H6N4_VITVI</name>
<dbReference type="Proteomes" id="UP000009183">
    <property type="component" value="Chromosome 16"/>
</dbReference>